<gene>
    <name evidence="7" type="ORF">CCH79_00019927</name>
</gene>
<dbReference type="InterPro" id="IPR035979">
    <property type="entry name" value="RBD_domain_sf"/>
</dbReference>
<protein>
    <recommendedName>
        <fullName evidence="3">Activator of basal transcription 1</fullName>
    </recommendedName>
</protein>
<name>A0A315VB73_GAMAF</name>
<dbReference type="GO" id="GO:0000447">
    <property type="term" value="P:endonucleolytic cleavage in ITS1 to separate SSU-rRNA from 5.8S rRNA and LSU-rRNA from tricistronic rRNA transcript (SSU-rRNA, 5.8S rRNA, LSU-rRNA)"/>
    <property type="evidence" value="ECO:0007669"/>
    <property type="project" value="TreeGrafter"/>
</dbReference>
<dbReference type="SUPFAM" id="SSF54928">
    <property type="entry name" value="RNA-binding domain, RBD"/>
    <property type="match status" value="1"/>
</dbReference>
<dbReference type="InterPro" id="IPR039119">
    <property type="entry name" value="ABT1/Esf2"/>
</dbReference>
<keyword evidence="4" id="KW-0694">RNA-binding</keyword>
<evidence type="ECO:0000313" key="8">
    <source>
        <dbReference type="Proteomes" id="UP000250572"/>
    </source>
</evidence>
<evidence type="ECO:0000313" key="7">
    <source>
        <dbReference type="EMBL" id="PWA19986.1"/>
    </source>
</evidence>
<dbReference type="InterPro" id="IPR034353">
    <property type="entry name" value="ABT1/ESF2_RRM"/>
</dbReference>
<evidence type="ECO:0000256" key="4">
    <source>
        <dbReference type="ARBA" id="ARBA00022884"/>
    </source>
</evidence>
<keyword evidence="5" id="KW-0539">Nucleus</keyword>
<dbReference type="STRING" id="33528.ENSGAFP00000000622"/>
<evidence type="ECO:0000256" key="3">
    <source>
        <dbReference type="ARBA" id="ARBA00020737"/>
    </source>
</evidence>
<organism evidence="7 8">
    <name type="scientific">Gambusia affinis</name>
    <name type="common">Western mosquitofish</name>
    <name type="synonym">Heterandria affinis</name>
    <dbReference type="NCBI Taxonomy" id="33528"/>
    <lineage>
        <taxon>Eukaryota</taxon>
        <taxon>Metazoa</taxon>
        <taxon>Chordata</taxon>
        <taxon>Craniata</taxon>
        <taxon>Vertebrata</taxon>
        <taxon>Euteleostomi</taxon>
        <taxon>Actinopterygii</taxon>
        <taxon>Neopterygii</taxon>
        <taxon>Teleostei</taxon>
        <taxon>Neoteleostei</taxon>
        <taxon>Acanthomorphata</taxon>
        <taxon>Ovalentaria</taxon>
        <taxon>Atherinomorphae</taxon>
        <taxon>Cyprinodontiformes</taxon>
        <taxon>Poeciliidae</taxon>
        <taxon>Poeciliinae</taxon>
        <taxon>Gambusia</taxon>
    </lineage>
</organism>
<dbReference type="GO" id="GO:0005730">
    <property type="term" value="C:nucleolus"/>
    <property type="evidence" value="ECO:0007669"/>
    <property type="project" value="UniProtKB-SubCell"/>
</dbReference>
<dbReference type="EMBL" id="NHOQ01002031">
    <property type="protein sequence ID" value="PWA19986.1"/>
    <property type="molecule type" value="Genomic_DNA"/>
</dbReference>
<proteinExistence type="inferred from homology"/>
<dbReference type="GO" id="GO:0003723">
    <property type="term" value="F:RNA binding"/>
    <property type="evidence" value="ECO:0007669"/>
    <property type="project" value="UniProtKB-KW"/>
</dbReference>
<comment type="caution">
    <text evidence="7">The sequence shown here is derived from an EMBL/GenBank/DDBJ whole genome shotgun (WGS) entry which is preliminary data.</text>
</comment>
<feature type="region of interest" description="Disordered" evidence="6">
    <location>
        <begin position="125"/>
        <end position="174"/>
    </location>
</feature>
<evidence type="ECO:0000256" key="5">
    <source>
        <dbReference type="ARBA" id="ARBA00023242"/>
    </source>
</evidence>
<dbReference type="GO" id="GO:0000480">
    <property type="term" value="P:endonucleolytic cleavage in 5'-ETS of tricistronic rRNA transcript (SSU-rRNA, 5.8S rRNA, LSU-rRNA)"/>
    <property type="evidence" value="ECO:0007669"/>
    <property type="project" value="TreeGrafter"/>
</dbReference>
<dbReference type="AlphaFoldDB" id="A0A315VB73"/>
<dbReference type="CDD" id="cd12263">
    <property type="entry name" value="RRM_ABT1_like"/>
    <property type="match status" value="1"/>
</dbReference>
<evidence type="ECO:0000256" key="2">
    <source>
        <dbReference type="ARBA" id="ARBA00005819"/>
    </source>
</evidence>
<comment type="similarity">
    <text evidence="2">Belongs to the ESF2/ABP1 family.</text>
</comment>
<dbReference type="PANTHER" id="PTHR12311:SF7">
    <property type="entry name" value="ACTIVATOR OF BASAL TRANSCRIPTION 1"/>
    <property type="match status" value="1"/>
</dbReference>
<evidence type="ECO:0000256" key="6">
    <source>
        <dbReference type="SAM" id="MobiDB-lite"/>
    </source>
</evidence>
<dbReference type="Proteomes" id="UP000250572">
    <property type="component" value="Unassembled WGS sequence"/>
</dbReference>
<feature type="region of interest" description="Disordered" evidence="6">
    <location>
        <begin position="37"/>
        <end position="67"/>
    </location>
</feature>
<dbReference type="InterPro" id="IPR012677">
    <property type="entry name" value="Nucleotide-bd_a/b_plait_sf"/>
</dbReference>
<dbReference type="GO" id="GO:0000472">
    <property type="term" value="P:endonucleolytic cleavage to generate mature 5'-end of SSU-rRNA from (SSU-rRNA, 5.8S rRNA, LSU-rRNA)"/>
    <property type="evidence" value="ECO:0007669"/>
    <property type="project" value="TreeGrafter"/>
</dbReference>
<accession>A0A315VB73</accession>
<keyword evidence="8" id="KW-1185">Reference proteome</keyword>
<comment type="subcellular location">
    <subcellularLocation>
        <location evidence="1">Nucleus</location>
        <location evidence="1">Nucleolus</location>
    </subcellularLocation>
</comment>
<reference evidence="7 8" key="1">
    <citation type="journal article" date="2018" name="G3 (Bethesda)">
        <title>A High-Quality Reference Genome for the Invasive Mosquitofish Gambusia affinis Using a Chicago Library.</title>
        <authorList>
            <person name="Hoffberg S.L."/>
            <person name="Troendle N.J."/>
            <person name="Glenn T.C."/>
            <person name="Mahmud O."/>
            <person name="Louha S."/>
            <person name="Chalopin D."/>
            <person name="Bennetzen J.L."/>
            <person name="Mauricio R."/>
        </authorList>
    </citation>
    <scope>NUCLEOTIDE SEQUENCE [LARGE SCALE GENOMIC DNA]</scope>
    <source>
        <strain evidence="7">NE01/NJP1002.9</strain>
        <tissue evidence="7">Muscle</tissue>
    </source>
</reference>
<evidence type="ECO:0000256" key="1">
    <source>
        <dbReference type="ARBA" id="ARBA00004604"/>
    </source>
</evidence>
<sequence length="398" mass="46181">MTCFRGQRRATCAQVFRVQVLQVSGELETSSHQFPLHTGAQTQTGHGPPHPHRAHSSPLPPCTSASTFQTKGRRISALLLSSASSYFEKTTGIYVAALVTSVGRDGSSIRDLRLVDRIIEMKRREEEEKQRKTTGQSPEEEEEERKTSTQSEEEEEAASEQKGASAVDDDEVKNKKERKCVPGIIYLGHIPPRLRPKHLRNLLSAYGEIGRIFLQPEDRQVRRKKKKSGSRRCDYTEGWVEFRDKRVAKRVALSLHNTPMGTKKRQRFFSDLWNIKYLHRFHWTHLSERLAYEQTVLQQRLRAEVSQAKKETSFYLSNVEKSAHLEHLRKKRQRDGEQVEEKTWDFTQRQTEEEIQKKKKKKKDSITQKRLNKARLMQQESQSNVSLLAKIFNSNQSE</sequence>
<dbReference type="GO" id="GO:0034462">
    <property type="term" value="P:small-subunit processome assembly"/>
    <property type="evidence" value="ECO:0007669"/>
    <property type="project" value="TreeGrafter"/>
</dbReference>
<dbReference type="PANTHER" id="PTHR12311">
    <property type="entry name" value="ACTIVATOR OF BASAL TRANSCRIPTION 1"/>
    <property type="match status" value="1"/>
</dbReference>
<dbReference type="Gene3D" id="3.30.70.330">
    <property type="match status" value="1"/>
</dbReference>